<feature type="region of interest" description="Disordered" evidence="1">
    <location>
        <begin position="79"/>
        <end position="126"/>
    </location>
</feature>
<organism evidence="2 3">
    <name type="scientific">Laccaria amethystina LaAM-08-1</name>
    <dbReference type="NCBI Taxonomy" id="1095629"/>
    <lineage>
        <taxon>Eukaryota</taxon>
        <taxon>Fungi</taxon>
        <taxon>Dikarya</taxon>
        <taxon>Basidiomycota</taxon>
        <taxon>Agaricomycotina</taxon>
        <taxon>Agaricomycetes</taxon>
        <taxon>Agaricomycetidae</taxon>
        <taxon>Agaricales</taxon>
        <taxon>Agaricineae</taxon>
        <taxon>Hydnangiaceae</taxon>
        <taxon>Laccaria</taxon>
    </lineage>
</organism>
<reference evidence="3" key="2">
    <citation type="submission" date="2015-01" db="EMBL/GenBank/DDBJ databases">
        <title>Evolutionary Origins and Diversification of the Mycorrhizal Mutualists.</title>
        <authorList>
            <consortium name="DOE Joint Genome Institute"/>
            <consortium name="Mycorrhizal Genomics Consortium"/>
            <person name="Kohler A."/>
            <person name="Kuo A."/>
            <person name="Nagy L.G."/>
            <person name="Floudas D."/>
            <person name="Copeland A."/>
            <person name="Barry K.W."/>
            <person name="Cichocki N."/>
            <person name="Veneault-Fourrey C."/>
            <person name="LaButti K."/>
            <person name="Lindquist E.A."/>
            <person name="Lipzen A."/>
            <person name="Lundell T."/>
            <person name="Morin E."/>
            <person name="Murat C."/>
            <person name="Riley R."/>
            <person name="Ohm R."/>
            <person name="Sun H."/>
            <person name="Tunlid A."/>
            <person name="Henrissat B."/>
            <person name="Grigoriev I.V."/>
            <person name="Hibbett D.S."/>
            <person name="Martin F."/>
        </authorList>
    </citation>
    <scope>NUCLEOTIDE SEQUENCE [LARGE SCALE GENOMIC DNA]</scope>
    <source>
        <strain evidence="3">LaAM-08-1</strain>
    </source>
</reference>
<protein>
    <submittedName>
        <fullName evidence="2">Uncharacterized protein</fullName>
    </submittedName>
</protein>
<evidence type="ECO:0000313" key="3">
    <source>
        <dbReference type="Proteomes" id="UP000054477"/>
    </source>
</evidence>
<evidence type="ECO:0000313" key="2">
    <source>
        <dbReference type="EMBL" id="KIK04909.1"/>
    </source>
</evidence>
<evidence type="ECO:0000256" key="1">
    <source>
        <dbReference type="SAM" id="MobiDB-lite"/>
    </source>
</evidence>
<dbReference type="Proteomes" id="UP000054477">
    <property type="component" value="Unassembled WGS sequence"/>
</dbReference>
<keyword evidence="3" id="KW-1185">Reference proteome</keyword>
<dbReference type="HOGENOM" id="CLU_1142741_0_0_1"/>
<accession>A0A0C9XT69</accession>
<dbReference type="AlphaFoldDB" id="A0A0C9XT69"/>
<gene>
    <name evidence="2" type="ORF">K443DRAFT_4265</name>
</gene>
<reference evidence="2 3" key="1">
    <citation type="submission" date="2014-04" db="EMBL/GenBank/DDBJ databases">
        <authorList>
            <consortium name="DOE Joint Genome Institute"/>
            <person name="Kuo A."/>
            <person name="Kohler A."/>
            <person name="Nagy L.G."/>
            <person name="Floudas D."/>
            <person name="Copeland A."/>
            <person name="Barry K.W."/>
            <person name="Cichocki N."/>
            <person name="Veneault-Fourrey C."/>
            <person name="LaButti K."/>
            <person name="Lindquist E.A."/>
            <person name="Lipzen A."/>
            <person name="Lundell T."/>
            <person name="Morin E."/>
            <person name="Murat C."/>
            <person name="Sun H."/>
            <person name="Tunlid A."/>
            <person name="Henrissat B."/>
            <person name="Grigoriev I.V."/>
            <person name="Hibbett D.S."/>
            <person name="Martin F."/>
            <person name="Nordberg H.P."/>
            <person name="Cantor M.N."/>
            <person name="Hua S.X."/>
        </authorList>
    </citation>
    <scope>NUCLEOTIDE SEQUENCE [LARGE SCALE GENOMIC DNA]</scope>
    <source>
        <strain evidence="2 3">LaAM-08-1</strain>
    </source>
</reference>
<name>A0A0C9XT69_9AGAR</name>
<proteinExistence type="predicted"/>
<feature type="region of interest" description="Disordered" evidence="1">
    <location>
        <begin position="40"/>
        <end position="66"/>
    </location>
</feature>
<dbReference type="EMBL" id="KN838565">
    <property type="protein sequence ID" value="KIK04909.1"/>
    <property type="molecule type" value="Genomic_DNA"/>
</dbReference>
<sequence>MEDMDMNGIVRETGEIRELHKYHHAPIGNASCALGGRPLCPSDSSDDSPKDGFPRRRPQGAADFSSRCWLRQMADSQWRSASSSSDNGNHGMRSPRPASRLSSDVRSRNHSASPRPRAYHHRCESPPPNFTAARQRAVAWLQECCASITHTAVMWSIPFDVEWDSSFLNGSFPLFPDGRTLTRLCYWAACSPDALDVQRLLELAISQNMKFIMATKLGDLRVFKLASTPELLELTKRDFRRNI</sequence>
<dbReference type="OrthoDB" id="3059469at2759"/>